<dbReference type="Proteomes" id="UP000673394">
    <property type="component" value="Unassembled WGS sequence"/>
</dbReference>
<dbReference type="Gene3D" id="3.30.70.270">
    <property type="match status" value="1"/>
</dbReference>
<dbReference type="EMBL" id="JAGKSP010000004">
    <property type="protein sequence ID" value="MBP3963460.1"/>
    <property type="molecule type" value="Genomic_DNA"/>
</dbReference>
<feature type="transmembrane region" description="Helical" evidence="1">
    <location>
        <begin position="46"/>
        <end position="68"/>
    </location>
</feature>
<evidence type="ECO:0000259" key="4">
    <source>
        <dbReference type="PROSITE" id="PS50887"/>
    </source>
</evidence>
<dbReference type="InterPro" id="IPR052155">
    <property type="entry name" value="Biofilm_reg_signaling"/>
</dbReference>
<dbReference type="Gene3D" id="3.20.20.450">
    <property type="entry name" value="EAL domain"/>
    <property type="match status" value="1"/>
</dbReference>
<dbReference type="SUPFAM" id="SSF141868">
    <property type="entry name" value="EAL domain-like"/>
    <property type="match status" value="1"/>
</dbReference>
<feature type="domain" description="GGDEF" evidence="4">
    <location>
        <begin position="526"/>
        <end position="658"/>
    </location>
</feature>
<dbReference type="CDD" id="cd01948">
    <property type="entry name" value="EAL"/>
    <property type="match status" value="1"/>
</dbReference>
<keyword evidence="8" id="KW-1185">Reference proteome</keyword>
<feature type="transmembrane region" description="Helical" evidence="1">
    <location>
        <begin position="140"/>
        <end position="163"/>
    </location>
</feature>
<dbReference type="InterPro" id="IPR005330">
    <property type="entry name" value="MHYT_dom"/>
</dbReference>
<dbReference type="RefSeq" id="WP_210655581.1">
    <property type="nucleotide sequence ID" value="NZ_JAGKSP010000001.1"/>
</dbReference>
<sequence>MVHNHIEGSYNWFLVCLSFIIALFASYMALNLARRVLLSEGWKKRGWLFGGAVVMGVGIWSMHFIAMLAVHLPTGVTYDFVTVLVSIGVSIVGAFIGFGIASHSGRGTLRLIIGGTIMGLAITGMHYIGMYALTGLTVTYNPYIITLSILIAVLASIVALLFSFRRNNHYWLSGFIMGIAVTGMHYTGMSAANMSMPVHMLSRASDAQAMDFIEMAVYVAFGTIVIMAVSLISSMNVDKKLSEQLSLKGSILESAIDCLIMFDHKGTIFEFNPAAETLFGYSRSEVIGSSIKELLMPELPRDMSSMNGMLCSGNKTVLGTRVETMMPRGNQSTFPAEIIVTRIRSEKFPVFTMYLRDLTERRLVEEALRESEERYRKLIDFSPEPILVHYQGVISFVNESALRIFGAEQDGLIGRGFLELVHSECLASAAQWLEHIQTGTAKGDPIELKMHKLNGTTIDIEAKSILVHFSGQALIQTIAWDITDKKRYENTIRQLAYYDMLTGLPNRNWFNLSYPELLQVVSARGQQAALMFLDLDRFKLINDTMGHLMGDRLLQHFAAVLSETIGDNRMVARLSGDEFVAIIQDCNRSQLELMAETLIRRVAEPIQVEGQDIFITTSVGIALYPKDGETLEMLLQNADTAMYAAKEKGKNQFQFFEWAMNHCQARRMNIEQALPAAIEEQAFHLVYQPMFNAEQGHLIGVETLVRWEHPVLGTISPCEFIPIAESTGHIIVLGEWILHKACKQMKEWHDAGLPRIPVAVNFSVIQFNQDLIVDMIIGALEQTGLDAKYLIAEMTESMAMQHNEAIIGKLHALKRLGVSISIDDFGTGYSSLCYLRRFPIDTLKIDKSFVQDVSGAGEDTAIVEAIIAMARSLKLRVLAEGVETEQQSERLCQLGCTDMQGYWHSRPLSIPQFEQTYLSAAYLARGEAAAGSAAG</sequence>
<dbReference type="CDD" id="cd00130">
    <property type="entry name" value="PAS"/>
    <property type="match status" value="2"/>
</dbReference>
<protein>
    <submittedName>
        <fullName evidence="6">EAL domain-containing protein</fullName>
    </submittedName>
</protein>
<evidence type="ECO:0000256" key="1">
    <source>
        <dbReference type="PROSITE-ProRule" id="PRU00244"/>
    </source>
</evidence>
<dbReference type="Pfam" id="PF13426">
    <property type="entry name" value="PAS_9"/>
    <property type="match status" value="1"/>
</dbReference>
<evidence type="ECO:0000313" key="7">
    <source>
        <dbReference type="EMBL" id="MBP3963460.1"/>
    </source>
</evidence>
<evidence type="ECO:0000259" key="3">
    <source>
        <dbReference type="PROSITE" id="PS50883"/>
    </source>
</evidence>
<dbReference type="SUPFAM" id="SSF55073">
    <property type="entry name" value="Nucleotide cyclase"/>
    <property type="match status" value="1"/>
</dbReference>
<feature type="domain" description="MHYT" evidence="5">
    <location>
        <begin position="10"/>
        <end position="195"/>
    </location>
</feature>
<dbReference type="EMBL" id="JAGKSP010000001">
    <property type="protein sequence ID" value="MBP3961869.1"/>
    <property type="molecule type" value="Genomic_DNA"/>
</dbReference>
<dbReference type="PROSITE" id="PS50887">
    <property type="entry name" value="GGDEF"/>
    <property type="match status" value="1"/>
</dbReference>
<organism evidence="6 8">
    <name type="scientific">Paenibacillus lignilyticus</name>
    <dbReference type="NCBI Taxonomy" id="1172615"/>
    <lineage>
        <taxon>Bacteria</taxon>
        <taxon>Bacillati</taxon>
        <taxon>Bacillota</taxon>
        <taxon>Bacilli</taxon>
        <taxon>Bacillales</taxon>
        <taxon>Paenibacillaceae</taxon>
        <taxon>Paenibacillus</taxon>
    </lineage>
</organism>
<dbReference type="InterPro" id="IPR001633">
    <property type="entry name" value="EAL_dom"/>
</dbReference>
<dbReference type="PROSITE" id="PS50112">
    <property type="entry name" value="PAS"/>
    <property type="match status" value="2"/>
</dbReference>
<gene>
    <name evidence="6" type="ORF">I8J30_04040</name>
    <name evidence="7" type="ORF">I8J30_12155</name>
</gene>
<dbReference type="PANTHER" id="PTHR44757:SF2">
    <property type="entry name" value="BIOFILM ARCHITECTURE MAINTENANCE PROTEIN MBAA"/>
    <property type="match status" value="1"/>
</dbReference>
<feature type="transmembrane region" description="Helical" evidence="1">
    <location>
        <begin position="12"/>
        <end position="34"/>
    </location>
</feature>
<dbReference type="PROSITE" id="PS50883">
    <property type="entry name" value="EAL"/>
    <property type="match status" value="1"/>
</dbReference>
<dbReference type="InterPro" id="IPR043128">
    <property type="entry name" value="Rev_trsase/Diguanyl_cyclase"/>
</dbReference>
<dbReference type="SMART" id="SM00267">
    <property type="entry name" value="GGDEF"/>
    <property type="match status" value="1"/>
</dbReference>
<evidence type="ECO:0000313" key="8">
    <source>
        <dbReference type="Proteomes" id="UP000673394"/>
    </source>
</evidence>
<dbReference type="SMART" id="SM00052">
    <property type="entry name" value="EAL"/>
    <property type="match status" value="1"/>
</dbReference>
<feature type="domain" description="EAL" evidence="3">
    <location>
        <begin position="667"/>
        <end position="921"/>
    </location>
</feature>
<dbReference type="Pfam" id="PF03707">
    <property type="entry name" value="MHYT"/>
    <property type="match status" value="2"/>
</dbReference>
<name>A0ABS5C797_9BACL</name>
<dbReference type="Pfam" id="PF00563">
    <property type="entry name" value="EAL"/>
    <property type="match status" value="1"/>
</dbReference>
<reference evidence="6 8" key="1">
    <citation type="submission" date="2021-04" db="EMBL/GenBank/DDBJ databases">
        <title>Paenibacillus sp. DLE-14 whole genome sequence.</title>
        <authorList>
            <person name="Ham Y.J."/>
        </authorList>
    </citation>
    <scope>NUCLEOTIDE SEQUENCE [LARGE SCALE GENOMIC DNA]</scope>
    <source>
        <strain evidence="6 8">DLE-14</strain>
    </source>
</reference>
<dbReference type="Pfam" id="PF00990">
    <property type="entry name" value="GGDEF"/>
    <property type="match status" value="1"/>
</dbReference>
<evidence type="ECO:0000313" key="6">
    <source>
        <dbReference type="EMBL" id="MBP3961869.1"/>
    </source>
</evidence>
<keyword evidence="1" id="KW-1133">Transmembrane helix</keyword>
<feature type="domain" description="PAS" evidence="2">
    <location>
        <begin position="251"/>
        <end position="298"/>
    </location>
</feature>
<keyword evidence="1" id="KW-0812">Transmembrane</keyword>
<feature type="transmembrane region" description="Helical" evidence="1">
    <location>
        <begin position="170"/>
        <end position="192"/>
    </location>
</feature>
<dbReference type="InterPro" id="IPR035965">
    <property type="entry name" value="PAS-like_dom_sf"/>
</dbReference>
<dbReference type="InterPro" id="IPR029787">
    <property type="entry name" value="Nucleotide_cyclase"/>
</dbReference>
<feature type="domain" description="PAS" evidence="2">
    <location>
        <begin position="371"/>
        <end position="440"/>
    </location>
</feature>
<evidence type="ECO:0000259" key="2">
    <source>
        <dbReference type="PROSITE" id="PS50112"/>
    </source>
</evidence>
<dbReference type="NCBIfam" id="TIGR00254">
    <property type="entry name" value="GGDEF"/>
    <property type="match status" value="1"/>
</dbReference>
<proteinExistence type="predicted"/>
<dbReference type="Pfam" id="PF13188">
    <property type="entry name" value="PAS_8"/>
    <property type="match status" value="1"/>
</dbReference>
<evidence type="ECO:0000259" key="5">
    <source>
        <dbReference type="PROSITE" id="PS50924"/>
    </source>
</evidence>
<feature type="transmembrane region" description="Helical" evidence="1">
    <location>
        <begin position="212"/>
        <end position="232"/>
    </location>
</feature>
<dbReference type="PROSITE" id="PS50924">
    <property type="entry name" value="MHYT"/>
    <property type="match status" value="1"/>
</dbReference>
<dbReference type="Gene3D" id="3.30.450.20">
    <property type="entry name" value="PAS domain"/>
    <property type="match status" value="2"/>
</dbReference>
<dbReference type="PANTHER" id="PTHR44757">
    <property type="entry name" value="DIGUANYLATE CYCLASE DGCP"/>
    <property type="match status" value="1"/>
</dbReference>
<dbReference type="CDD" id="cd01949">
    <property type="entry name" value="GGDEF"/>
    <property type="match status" value="1"/>
</dbReference>
<dbReference type="InterPro" id="IPR035919">
    <property type="entry name" value="EAL_sf"/>
</dbReference>
<dbReference type="SMART" id="SM00091">
    <property type="entry name" value="PAS"/>
    <property type="match status" value="2"/>
</dbReference>
<accession>A0ABS5C797</accession>
<feature type="transmembrane region" description="Helical" evidence="1">
    <location>
        <begin position="108"/>
        <end position="128"/>
    </location>
</feature>
<keyword evidence="1" id="KW-0472">Membrane</keyword>
<dbReference type="NCBIfam" id="TIGR00229">
    <property type="entry name" value="sensory_box"/>
    <property type="match status" value="2"/>
</dbReference>
<feature type="transmembrane region" description="Helical" evidence="1">
    <location>
        <begin position="80"/>
        <end position="101"/>
    </location>
</feature>
<dbReference type="SUPFAM" id="SSF55785">
    <property type="entry name" value="PYP-like sensor domain (PAS domain)"/>
    <property type="match status" value="2"/>
</dbReference>
<dbReference type="InterPro" id="IPR000160">
    <property type="entry name" value="GGDEF_dom"/>
</dbReference>
<comment type="caution">
    <text evidence="6">The sequence shown here is derived from an EMBL/GenBank/DDBJ whole genome shotgun (WGS) entry which is preliminary data.</text>
</comment>
<dbReference type="InterPro" id="IPR000014">
    <property type="entry name" value="PAS"/>
</dbReference>